<dbReference type="Pfam" id="PF00924">
    <property type="entry name" value="MS_channel_2nd"/>
    <property type="match status" value="1"/>
</dbReference>
<evidence type="ECO:0000256" key="6">
    <source>
        <dbReference type="SAM" id="MobiDB-lite"/>
    </source>
</evidence>
<feature type="transmembrane region" description="Helical" evidence="7">
    <location>
        <begin position="146"/>
        <end position="170"/>
    </location>
</feature>
<evidence type="ECO:0000256" key="2">
    <source>
        <dbReference type="ARBA" id="ARBA00008017"/>
    </source>
</evidence>
<dbReference type="PANTHER" id="PTHR31618">
    <property type="entry name" value="MECHANOSENSITIVE ION CHANNEL PROTEIN 5"/>
    <property type="match status" value="1"/>
</dbReference>
<dbReference type="InterPro" id="IPR016688">
    <property type="entry name" value="MscS-like_plants/fungi"/>
</dbReference>
<dbReference type="Proteomes" id="UP000009170">
    <property type="component" value="Unassembled WGS sequence"/>
</dbReference>
<evidence type="ECO:0000256" key="5">
    <source>
        <dbReference type="ARBA" id="ARBA00023136"/>
    </source>
</evidence>
<keyword evidence="5 7" id="KW-0472">Membrane</keyword>
<dbReference type="GO" id="GO:0005886">
    <property type="term" value="C:plasma membrane"/>
    <property type="evidence" value="ECO:0007669"/>
    <property type="project" value="TreeGrafter"/>
</dbReference>
<feature type="transmembrane region" description="Helical" evidence="7">
    <location>
        <begin position="182"/>
        <end position="204"/>
    </location>
</feature>
<name>A0A090N3U6_OSTTA</name>
<evidence type="ECO:0000256" key="7">
    <source>
        <dbReference type="SAM" id="Phobius"/>
    </source>
</evidence>
<protein>
    <submittedName>
        <fullName evidence="9">Mechanosensitive ion channel MscS</fullName>
    </submittedName>
</protein>
<dbReference type="GO" id="GO:0006820">
    <property type="term" value="P:monoatomic anion transport"/>
    <property type="evidence" value="ECO:0007669"/>
    <property type="project" value="TreeGrafter"/>
</dbReference>
<sequence length="810" mass="89291">MLRQRSQTSSGELRDVRVVNDGATTSPARAALNKEATPTNGTASPRSLGKGQSSLDDAESVDEEEEEEWYVVARDGLFRRWNLALGVILVALTAWFASKDVGGKSTWKYTGLTACALLGRSTSRWFVMLVVYVLENMLPLDKVAYYFDALSPALTTFLWYAGVAVMWGFFFAAEIHGETYTSAIKVLALFGLWLLSRCVALLIVKMLTANLHAGTFWTQLKTTVRHEVMLRNLTGAPTRPRPSAKNQKSIKTAMKRSSSFSKGKPRSKSPPGSIGDPQVEAVKEHARTESGASDSFANEQELKAIHANLSEGITSAFGSQTESDEGVPKWDSEQKNQNMFRMAEDQAKALATQAMAVMGARSVRSKASDAKDFSLFNSLSLMKPVKKDTYMTHYVSAERVMERAKMTLGMGETTSETDVEMRRASKLIFNHIRRPGEKFITKEAVSDFLPSRDVDEAMCLLSGQENFTFAAVGFQDLCRGIRRMFDERLLLGQTLQSMQGLAETLGRSLQAIFFAIVFVIGLFLFNVDVGSLWILFSSSVLALTFIFGSSASRAFEAAMMIFTVHPFNIGDWIVVNQNNFKVLSIGINSTKLCDLMGEIVYMPTAQLANQPIVNLSRSGELWMKVGLLVDIGITQSQCTHLQNIVLKFISSDKRNYAGPCHVALRNFAEERLKVELNVLYPLAFNGSERLRMIESHSRMISVVQSALIDMGVTFTGTDGMIFCHNPETLETALEGLHVAAGVPVAGTAPSIQGATANVGVIPTRAPAPRNVDDPFGRYPPHTSYWRSGSMQQPYAMNSSLRHLSGMLKMD</sequence>
<feature type="transmembrane region" description="Helical" evidence="7">
    <location>
        <begin position="81"/>
        <end position="97"/>
    </location>
</feature>
<dbReference type="InterPro" id="IPR010920">
    <property type="entry name" value="LSM_dom_sf"/>
</dbReference>
<dbReference type="GeneID" id="9837193"/>
<reference evidence="10" key="1">
    <citation type="journal article" date="2006" name="Proc. Natl. Acad. Sci. U.S.A.">
        <title>Genome analysis of the smallest free-living eukaryote Ostreococcus tauri unveils many unique features.</title>
        <authorList>
            <person name="Derelle E."/>
            <person name="Ferraz C."/>
            <person name="Rombauts S."/>
            <person name="Rouze P."/>
            <person name="Worden A.Z."/>
            <person name="Robbens S."/>
            <person name="Partensky F."/>
            <person name="Degroeve S."/>
            <person name="Echeynie S."/>
            <person name="Cooke R."/>
            <person name="Saeys Y."/>
            <person name="Wuyts J."/>
            <person name="Jabbari K."/>
            <person name="Bowler C."/>
            <person name="Panaud O."/>
            <person name="Piegu B."/>
            <person name="Ball S.G."/>
            <person name="Ral J.-P."/>
            <person name="Bouget F.-Y."/>
            <person name="Piganeau G."/>
            <person name="De Baets B."/>
            <person name="Picard A."/>
            <person name="Delseny M."/>
            <person name="Demaille J."/>
            <person name="Van de Peer Y."/>
            <person name="Moreau H."/>
        </authorList>
    </citation>
    <scope>NUCLEOTIDE SEQUENCE [LARGE SCALE GENOMIC DNA]</scope>
    <source>
        <strain evidence="10">OTTH 0595 / CCAP 157/2 / RCC745</strain>
    </source>
</reference>
<dbReference type="InParanoid" id="A0A090N3U6"/>
<keyword evidence="4 7" id="KW-1133">Transmembrane helix</keyword>
<comment type="subcellular location">
    <subcellularLocation>
        <location evidence="1">Membrane</location>
        <topology evidence="1">Multi-pass membrane protein</topology>
    </subcellularLocation>
</comment>
<dbReference type="EMBL" id="CAID01000007">
    <property type="protein sequence ID" value="CEF98733.1"/>
    <property type="molecule type" value="Genomic_DNA"/>
</dbReference>
<comment type="caution">
    <text evidence="9">The sequence shown here is derived from an EMBL/GenBank/DDBJ whole genome shotgun (WGS) entry which is preliminary data.</text>
</comment>
<feature type="transmembrane region" description="Helical" evidence="7">
    <location>
        <begin position="531"/>
        <end position="551"/>
    </location>
</feature>
<keyword evidence="10" id="KW-1185">Reference proteome</keyword>
<dbReference type="STRING" id="70448.A0A090N3U6"/>
<gene>
    <name evidence="9" type="ORF">OT_ostta07g02600</name>
</gene>
<feature type="compositionally biased region" description="Polar residues" evidence="6">
    <location>
        <begin position="244"/>
        <end position="261"/>
    </location>
</feature>
<feature type="compositionally biased region" description="Polar residues" evidence="6">
    <location>
        <begin position="1"/>
        <end position="11"/>
    </location>
</feature>
<dbReference type="RefSeq" id="XP_003080349.2">
    <property type="nucleotide sequence ID" value="XM_003080301.2"/>
</dbReference>
<reference evidence="9 10" key="2">
    <citation type="journal article" date="2014" name="BMC Genomics">
        <title>An improved genome of the model marine alga Ostreococcus tauri unfolds by assessing Illumina de novo assemblies.</title>
        <authorList>
            <person name="Blanc-Mathieu R."/>
            <person name="Verhelst B."/>
            <person name="Derelle E."/>
            <person name="Rombauts S."/>
            <person name="Bouget F.Y."/>
            <person name="Carre I."/>
            <person name="Chateau A."/>
            <person name="Eyre-Walker A."/>
            <person name="Grimsley N."/>
            <person name="Moreau H."/>
            <person name="Piegu B."/>
            <person name="Rivals E."/>
            <person name="Schackwitz W."/>
            <person name="Van de Peer Y."/>
            <person name="Piganeau G."/>
        </authorList>
    </citation>
    <scope>NUCLEOTIDE SEQUENCE [LARGE SCALE GENOMIC DNA]</scope>
    <source>
        <strain evidence="10">OTTH 0595 / CCAP 157/2 / RCC745</strain>
    </source>
</reference>
<evidence type="ECO:0000256" key="4">
    <source>
        <dbReference type="ARBA" id="ARBA00022989"/>
    </source>
</evidence>
<feature type="domain" description="Mechanosensitive ion channel MscS" evidence="8">
    <location>
        <begin position="557"/>
        <end position="617"/>
    </location>
</feature>
<dbReference type="InterPro" id="IPR023408">
    <property type="entry name" value="MscS_beta-dom_sf"/>
</dbReference>
<feature type="region of interest" description="Disordered" evidence="6">
    <location>
        <begin position="1"/>
        <end position="62"/>
    </location>
</feature>
<dbReference type="GO" id="GO:0008381">
    <property type="term" value="F:mechanosensitive monoatomic ion channel activity"/>
    <property type="evidence" value="ECO:0007669"/>
    <property type="project" value="TreeGrafter"/>
</dbReference>
<proteinExistence type="inferred from homology"/>
<keyword evidence="3 7" id="KW-0812">Transmembrane</keyword>
<dbReference type="InterPro" id="IPR006685">
    <property type="entry name" value="MscS_channel_2nd"/>
</dbReference>
<dbReference type="KEGG" id="ota:OT_ostta07g02600"/>
<evidence type="ECO:0000256" key="3">
    <source>
        <dbReference type="ARBA" id="ARBA00022692"/>
    </source>
</evidence>
<dbReference type="FunCoup" id="A0A090N3U6">
    <property type="interactions" value="564"/>
</dbReference>
<dbReference type="PANTHER" id="PTHR31618:SF1">
    <property type="entry name" value="EF-HAND DOMAIN-CONTAINING PROTEIN"/>
    <property type="match status" value="1"/>
</dbReference>
<dbReference type="Gene3D" id="2.30.30.60">
    <property type="match status" value="1"/>
</dbReference>
<organism evidence="9 10">
    <name type="scientific">Ostreococcus tauri</name>
    <name type="common">Marine green alga</name>
    <dbReference type="NCBI Taxonomy" id="70448"/>
    <lineage>
        <taxon>Eukaryota</taxon>
        <taxon>Viridiplantae</taxon>
        <taxon>Chlorophyta</taxon>
        <taxon>Mamiellophyceae</taxon>
        <taxon>Mamiellales</taxon>
        <taxon>Bathycoccaceae</taxon>
        <taxon>Ostreococcus</taxon>
    </lineage>
</organism>
<feature type="compositionally biased region" description="Polar residues" evidence="6">
    <location>
        <begin position="36"/>
        <end position="55"/>
    </location>
</feature>
<dbReference type="AlphaFoldDB" id="A0A090N3U6"/>
<accession>A0A090N3U6</accession>
<evidence type="ECO:0000313" key="10">
    <source>
        <dbReference type="Proteomes" id="UP000009170"/>
    </source>
</evidence>
<evidence type="ECO:0000259" key="8">
    <source>
        <dbReference type="Pfam" id="PF00924"/>
    </source>
</evidence>
<evidence type="ECO:0000313" key="9">
    <source>
        <dbReference type="EMBL" id="CEF98733.1"/>
    </source>
</evidence>
<dbReference type="OrthoDB" id="544685at2759"/>
<comment type="similarity">
    <text evidence="2">Belongs to the MscS (TC 1.A.23) family.</text>
</comment>
<feature type="transmembrane region" description="Helical" evidence="7">
    <location>
        <begin position="508"/>
        <end position="525"/>
    </location>
</feature>
<evidence type="ECO:0000256" key="1">
    <source>
        <dbReference type="ARBA" id="ARBA00004141"/>
    </source>
</evidence>
<dbReference type="SUPFAM" id="SSF50182">
    <property type="entry name" value="Sm-like ribonucleoproteins"/>
    <property type="match status" value="1"/>
</dbReference>
<feature type="region of interest" description="Disordered" evidence="6">
    <location>
        <begin position="232"/>
        <end position="296"/>
    </location>
</feature>